<reference evidence="5 6" key="1">
    <citation type="submission" date="2024-09" db="EMBL/GenBank/DDBJ databases">
        <authorList>
            <person name="Sun Q."/>
            <person name="Mori K."/>
        </authorList>
    </citation>
    <scope>NUCLEOTIDE SEQUENCE [LARGE SCALE GENOMIC DNA]</scope>
    <source>
        <strain evidence="5 6">JCM 13519</strain>
    </source>
</reference>
<evidence type="ECO:0000256" key="4">
    <source>
        <dbReference type="SAM" id="Phobius"/>
    </source>
</evidence>
<protein>
    <submittedName>
        <fullName evidence="5">Alkaline phosphatase family protein</fullName>
    </submittedName>
</protein>
<evidence type="ECO:0000256" key="3">
    <source>
        <dbReference type="SAM" id="MobiDB-lite"/>
    </source>
</evidence>
<keyword evidence="6" id="KW-1185">Reference proteome</keyword>
<dbReference type="Proteomes" id="UP001589536">
    <property type="component" value="Unassembled WGS sequence"/>
</dbReference>
<keyword evidence="1" id="KW-0378">Hydrolase</keyword>
<evidence type="ECO:0000256" key="1">
    <source>
        <dbReference type="ARBA" id="ARBA00022801"/>
    </source>
</evidence>
<keyword evidence="2" id="KW-0843">Virulence</keyword>
<dbReference type="PANTHER" id="PTHR31956:SF1">
    <property type="entry name" value="NON-SPECIFIC PHOSPHOLIPASE C1"/>
    <property type="match status" value="1"/>
</dbReference>
<name>A0ABV5UU17_9MICC</name>
<proteinExistence type="predicted"/>
<keyword evidence="4" id="KW-0812">Transmembrane</keyword>
<gene>
    <name evidence="5" type="ORF">ACFFPI_16595</name>
</gene>
<dbReference type="InterPro" id="IPR007312">
    <property type="entry name" value="Phosphoesterase"/>
</dbReference>
<evidence type="ECO:0000313" key="5">
    <source>
        <dbReference type="EMBL" id="MFB9715719.1"/>
    </source>
</evidence>
<dbReference type="Pfam" id="PF04185">
    <property type="entry name" value="Phosphoesterase"/>
    <property type="match status" value="1"/>
</dbReference>
<dbReference type="EMBL" id="JBHMBH010000038">
    <property type="protein sequence ID" value="MFB9715719.1"/>
    <property type="molecule type" value="Genomic_DNA"/>
</dbReference>
<keyword evidence="4" id="KW-0472">Membrane</keyword>
<evidence type="ECO:0000313" key="6">
    <source>
        <dbReference type="Proteomes" id="UP001589536"/>
    </source>
</evidence>
<comment type="caution">
    <text evidence="5">The sequence shown here is derived from an EMBL/GenBank/DDBJ whole genome shotgun (WGS) entry which is preliminary data.</text>
</comment>
<organism evidence="5 6">
    <name type="scientific">Arthrobacter methylotrophus</name>
    <dbReference type="NCBI Taxonomy" id="121291"/>
    <lineage>
        <taxon>Bacteria</taxon>
        <taxon>Bacillati</taxon>
        <taxon>Actinomycetota</taxon>
        <taxon>Actinomycetes</taxon>
        <taxon>Micrococcales</taxon>
        <taxon>Micrococcaceae</taxon>
        <taxon>Arthrobacter</taxon>
    </lineage>
</organism>
<evidence type="ECO:0000256" key="2">
    <source>
        <dbReference type="ARBA" id="ARBA00023026"/>
    </source>
</evidence>
<feature type="region of interest" description="Disordered" evidence="3">
    <location>
        <begin position="536"/>
        <end position="558"/>
    </location>
</feature>
<keyword evidence="4" id="KW-1133">Transmembrane helix</keyword>
<dbReference type="Gene3D" id="3.40.720.10">
    <property type="entry name" value="Alkaline Phosphatase, subunit A"/>
    <property type="match status" value="2"/>
</dbReference>
<feature type="compositionally biased region" description="Basic and acidic residues" evidence="3">
    <location>
        <begin position="536"/>
        <end position="554"/>
    </location>
</feature>
<dbReference type="InterPro" id="IPR017850">
    <property type="entry name" value="Alkaline_phosphatase_core_sf"/>
</dbReference>
<dbReference type="RefSeq" id="WP_345050928.1">
    <property type="nucleotide sequence ID" value="NZ_BAABED010000001.1"/>
</dbReference>
<dbReference type="PANTHER" id="PTHR31956">
    <property type="entry name" value="NON-SPECIFIC PHOSPHOLIPASE C4-RELATED"/>
    <property type="match status" value="1"/>
</dbReference>
<accession>A0ABV5UU17</accession>
<feature type="transmembrane region" description="Helical" evidence="4">
    <location>
        <begin position="32"/>
        <end position="55"/>
    </location>
</feature>
<sequence length="584" mass="62352">MRFSSPPAESGADRPLRRRRGRVRDWALQRPALAALSILAIIAFVGAAVFFGASWSRSLVAAGTPAAAGASAGNAGAPAVDAGISKVQHVIVIMQENRSFDSYFGTFPGADGIPMQNGSPAVCVPDPAHGSCVKPYYDPSDRNSGGPHSQVNATADIDGGKMDGFIAQAEKASTNCPPNAPACAGGNQSDVMGYHDARDLPNYWAYAKDFTLQDHMFEPNASWSLPAHLYMVSEWSAKCSRSGDPQSCVNALQNPGNPPDFTSAIQSTLIGKCRAGLQNKACQDALSAAGITPDMAAQLHTLIVQNCAGSDSYTSCQAAIDKAVLPEALKQRLLAAAKLLAPPDYAWTDLTYLLHQQNVPWAYYVFNGTEPDCQDDAAMSCAPVAQNAKTPGIWNPLPYFDTVKQDGQLGNIQSLSNFYHAAKNGTLPAVSWIDPTGAVSEHPPALISTGQAYVTGLINAVMAGPEWNSTAIFLSWDDWGGFYDHVAPPTVDQNGYGLRVPGIVISPYAKQGNIDHQILSHDAYAKFIEDDFLHGQRLDPATDGRPDPRPDVRENNPQLGNLVNDFNFNQQPIKPVILPGGATY</sequence>